<keyword evidence="3" id="KW-1185">Reference proteome</keyword>
<dbReference type="RefSeq" id="WP_136485432.1">
    <property type="nucleotide sequence ID" value="NZ_CP076643.1"/>
</dbReference>
<feature type="transmembrane region" description="Helical" evidence="1">
    <location>
        <begin position="140"/>
        <end position="164"/>
    </location>
</feature>
<evidence type="ECO:0000313" key="2">
    <source>
        <dbReference type="EMBL" id="QXO17552.1"/>
    </source>
</evidence>
<keyword evidence="1" id="KW-1133">Transmembrane helix</keyword>
<dbReference type="Proteomes" id="UP000694232">
    <property type="component" value="Chromosome 1"/>
</dbReference>
<accession>A0A975YNA3</accession>
<gene>
    <name evidence="2" type="ORF">KNV97_19730</name>
</gene>
<reference evidence="2" key="1">
    <citation type="submission" date="2021-06" db="EMBL/GenBank/DDBJ databases">
        <title>Vibrio nov. sp., novel gut bacterium isolated from Yellow Sea oyster.</title>
        <authorList>
            <person name="Muhammad N."/>
            <person name="Nguyen T.H."/>
            <person name="Lee Y.-J."/>
            <person name="Ko J."/>
            <person name="Kim S.-G."/>
        </authorList>
    </citation>
    <scope>NUCLEOTIDE SEQUENCE</scope>
    <source>
        <strain evidence="2">OG9-811</strain>
    </source>
</reference>
<organism evidence="2 3">
    <name type="scientific">Vibrio ostreae</name>
    <dbReference type="NCBI Taxonomy" id="2841925"/>
    <lineage>
        <taxon>Bacteria</taxon>
        <taxon>Pseudomonadati</taxon>
        <taxon>Pseudomonadota</taxon>
        <taxon>Gammaproteobacteria</taxon>
        <taxon>Vibrionales</taxon>
        <taxon>Vibrionaceae</taxon>
        <taxon>Vibrio</taxon>
    </lineage>
</organism>
<proteinExistence type="predicted"/>
<feature type="transmembrane region" description="Helical" evidence="1">
    <location>
        <begin position="17"/>
        <end position="33"/>
    </location>
</feature>
<feature type="transmembrane region" description="Helical" evidence="1">
    <location>
        <begin position="98"/>
        <end position="119"/>
    </location>
</feature>
<evidence type="ECO:0000256" key="1">
    <source>
        <dbReference type="SAM" id="Phobius"/>
    </source>
</evidence>
<name>A0A975YNA3_9VIBR</name>
<dbReference type="EMBL" id="CP076643">
    <property type="protein sequence ID" value="QXO17552.1"/>
    <property type="molecule type" value="Genomic_DNA"/>
</dbReference>
<dbReference type="KEGG" id="vos:KNV97_19730"/>
<protein>
    <submittedName>
        <fullName evidence="2">Uncharacterized protein</fullName>
    </submittedName>
</protein>
<keyword evidence="1" id="KW-0472">Membrane</keyword>
<sequence>MSAPDAKQQIFNASKELIAIIALLLVAPLALYLDLAVLKNDVGEISVTELAQEGFVLLSMLMFARAAKTTPSSRGFYLLVSGFFACILIRELDQFLDYIWHGFWQIPAAITAATCIGMAMTRYKDSVLAPMADYTRSREYVFMVGGVLLLLVFSRVFGSGHLLWEHIMGDDYDYVLKSALQEGLELLGYSWMTYGAYRHCICAQRSTSVAESALTTPVNV</sequence>
<feature type="transmembrane region" description="Helical" evidence="1">
    <location>
        <begin position="76"/>
        <end position="92"/>
    </location>
</feature>
<evidence type="ECO:0000313" key="3">
    <source>
        <dbReference type="Proteomes" id="UP000694232"/>
    </source>
</evidence>
<dbReference type="AlphaFoldDB" id="A0A975YNA3"/>
<keyword evidence="1" id="KW-0812">Transmembrane</keyword>